<sequence length="116" mass="13388">LSPIRMNGARHNESTANSSRDFNTSLLGSAPSYPSVVSSTPLTVPMKRIEETPIKEFPYKDLLASHGRLPKGVDRTRLEFYLSDVEFQKVFKLSRAAFYRLPEWKRNDLKRRVDLF</sequence>
<proteinExistence type="predicted"/>
<feature type="region of interest" description="Disordered" evidence="1">
    <location>
        <begin position="1"/>
        <end position="23"/>
    </location>
</feature>
<dbReference type="Pfam" id="PF02209">
    <property type="entry name" value="VHP"/>
    <property type="match status" value="1"/>
</dbReference>
<accession>A0A0R3T4N0</accession>
<reference evidence="3" key="1">
    <citation type="submission" date="2017-02" db="UniProtKB">
        <authorList>
            <consortium name="WormBaseParasite"/>
        </authorList>
    </citation>
    <scope>IDENTIFICATION</scope>
</reference>
<dbReference type="GO" id="GO:0030032">
    <property type="term" value="P:lamellipodium assembly"/>
    <property type="evidence" value="ECO:0007669"/>
    <property type="project" value="TreeGrafter"/>
</dbReference>
<evidence type="ECO:0000313" key="3">
    <source>
        <dbReference type="WBParaSite" id="HNAJ_0000201801-mRNA-1"/>
    </source>
</evidence>
<dbReference type="InterPro" id="IPR036886">
    <property type="entry name" value="Villin_headpiece_dom_sf"/>
</dbReference>
<dbReference type="GO" id="GO:0015629">
    <property type="term" value="C:actin cytoskeleton"/>
    <property type="evidence" value="ECO:0007669"/>
    <property type="project" value="TreeGrafter"/>
</dbReference>
<dbReference type="GO" id="GO:0007010">
    <property type="term" value="P:cytoskeleton organization"/>
    <property type="evidence" value="ECO:0007669"/>
    <property type="project" value="InterPro"/>
</dbReference>
<name>A0A0R3T4N0_RODNA</name>
<dbReference type="InterPro" id="IPR003128">
    <property type="entry name" value="Villin_headpiece"/>
</dbReference>
<dbReference type="AlphaFoldDB" id="A0A0R3T4N0"/>
<dbReference type="InterPro" id="IPR051618">
    <property type="entry name" value="Actin-binding_LIM"/>
</dbReference>
<dbReference type="PROSITE" id="PS51089">
    <property type="entry name" value="HP"/>
    <property type="match status" value="1"/>
</dbReference>
<evidence type="ECO:0000259" key="2">
    <source>
        <dbReference type="PROSITE" id="PS51089"/>
    </source>
</evidence>
<organism evidence="3">
    <name type="scientific">Rodentolepis nana</name>
    <name type="common">Dwarf tapeworm</name>
    <name type="synonym">Hymenolepis nana</name>
    <dbReference type="NCBI Taxonomy" id="102285"/>
    <lineage>
        <taxon>Eukaryota</taxon>
        <taxon>Metazoa</taxon>
        <taxon>Spiralia</taxon>
        <taxon>Lophotrochozoa</taxon>
        <taxon>Platyhelminthes</taxon>
        <taxon>Cestoda</taxon>
        <taxon>Eucestoda</taxon>
        <taxon>Cyclophyllidea</taxon>
        <taxon>Hymenolepididae</taxon>
        <taxon>Rodentolepis</taxon>
    </lineage>
</organism>
<protein>
    <submittedName>
        <fullName evidence="3">HP domain-containing protein</fullName>
    </submittedName>
</protein>
<dbReference type="PANTHER" id="PTHR24213">
    <property type="entry name" value="ACTIN-BINDING LIM PROTEIN"/>
    <property type="match status" value="1"/>
</dbReference>
<dbReference type="SMART" id="SM00153">
    <property type="entry name" value="VHP"/>
    <property type="match status" value="1"/>
</dbReference>
<dbReference type="WBParaSite" id="HNAJ_0000201801-mRNA-1">
    <property type="protein sequence ID" value="HNAJ_0000201801-mRNA-1"/>
    <property type="gene ID" value="HNAJ_0000201801"/>
</dbReference>
<dbReference type="GO" id="GO:0051015">
    <property type="term" value="F:actin filament binding"/>
    <property type="evidence" value="ECO:0007669"/>
    <property type="project" value="TreeGrafter"/>
</dbReference>
<evidence type="ECO:0000256" key="1">
    <source>
        <dbReference type="SAM" id="MobiDB-lite"/>
    </source>
</evidence>
<dbReference type="Gene3D" id="1.10.950.10">
    <property type="entry name" value="Villin headpiece domain"/>
    <property type="match status" value="1"/>
</dbReference>
<dbReference type="STRING" id="102285.A0A0R3T4N0"/>
<dbReference type="SUPFAM" id="SSF47050">
    <property type="entry name" value="VHP, Villin headpiece domain"/>
    <property type="match status" value="1"/>
</dbReference>
<feature type="compositionally biased region" description="Polar residues" evidence="1">
    <location>
        <begin position="14"/>
        <end position="23"/>
    </location>
</feature>
<dbReference type="PANTHER" id="PTHR24213:SF9">
    <property type="entry name" value="UNCOORDINATED 115A, ISOFORM B-RELATED"/>
    <property type="match status" value="1"/>
</dbReference>
<feature type="domain" description="HP" evidence="2">
    <location>
        <begin position="51"/>
        <end position="116"/>
    </location>
</feature>